<evidence type="ECO:0000256" key="2">
    <source>
        <dbReference type="SAM" id="SignalP"/>
    </source>
</evidence>
<sequence length="265" mass="29211">MAWFKRSSRFTIITAALMLGLSLNVVAQPQPRSTPVSLSNRLENAFRPPSGIGKPVNRQQGATRGPCMTKASKPLIALVPVDGAGETMAENPTVFWYMPEISADAPAPAVEFVLKDANDQEIYTAEYTLTTSAQGVVGAPGIMSLNVSNLYPLEMGREYHWELTLMCNSKDSDRSEDLTVFGMLKRVAPDPDLALRVQQASPQERVGLYADKKLWYETVAALVELRRDRPYDSNITAAWRTLLSSVGLEVIAQEPVIQSARNIRN</sequence>
<gene>
    <name evidence="3" type="ORF">KME25_04670</name>
</gene>
<protein>
    <submittedName>
        <fullName evidence="3">DUF928 domain-containing protein</fullName>
    </submittedName>
</protein>
<name>A0A951PH45_9CYAN</name>
<accession>A0A951PH45</accession>
<evidence type="ECO:0000256" key="1">
    <source>
        <dbReference type="SAM" id="MobiDB-lite"/>
    </source>
</evidence>
<comment type="caution">
    <text evidence="3">The sequence shown here is derived from an EMBL/GenBank/DDBJ whole genome shotgun (WGS) entry which is preliminary data.</text>
</comment>
<dbReference type="Pfam" id="PF06051">
    <property type="entry name" value="DUF928"/>
    <property type="match status" value="1"/>
</dbReference>
<evidence type="ECO:0000313" key="4">
    <source>
        <dbReference type="Proteomes" id="UP000753908"/>
    </source>
</evidence>
<reference evidence="3" key="2">
    <citation type="journal article" date="2022" name="Microbiol. Resour. Announc.">
        <title>Metagenome Sequencing to Explore Phylogenomics of Terrestrial Cyanobacteria.</title>
        <authorList>
            <person name="Ward R.D."/>
            <person name="Stajich J.E."/>
            <person name="Johansen J.R."/>
            <person name="Huntemann M."/>
            <person name="Clum A."/>
            <person name="Foster B."/>
            <person name="Foster B."/>
            <person name="Roux S."/>
            <person name="Palaniappan K."/>
            <person name="Varghese N."/>
            <person name="Mukherjee S."/>
            <person name="Reddy T.B.K."/>
            <person name="Daum C."/>
            <person name="Copeland A."/>
            <person name="Chen I.A."/>
            <person name="Ivanova N.N."/>
            <person name="Kyrpides N.C."/>
            <person name="Shapiro N."/>
            <person name="Eloe-Fadrosh E.A."/>
            <person name="Pietrasiak N."/>
        </authorList>
    </citation>
    <scope>NUCLEOTIDE SEQUENCE</scope>
    <source>
        <strain evidence="3">CPER-KK1</strain>
    </source>
</reference>
<dbReference type="EMBL" id="JAHHIF010000005">
    <property type="protein sequence ID" value="MBW4543730.1"/>
    <property type="molecule type" value="Genomic_DNA"/>
</dbReference>
<dbReference type="Proteomes" id="UP000753908">
    <property type="component" value="Unassembled WGS sequence"/>
</dbReference>
<keyword evidence="2" id="KW-0732">Signal</keyword>
<dbReference type="AlphaFoldDB" id="A0A951PH45"/>
<feature type="chain" id="PRO_5037720897" evidence="2">
    <location>
        <begin position="28"/>
        <end position="265"/>
    </location>
</feature>
<feature type="region of interest" description="Disordered" evidence="1">
    <location>
        <begin position="47"/>
        <end position="66"/>
    </location>
</feature>
<evidence type="ECO:0000313" key="3">
    <source>
        <dbReference type="EMBL" id="MBW4543730.1"/>
    </source>
</evidence>
<organism evidence="3 4">
    <name type="scientific">Symplocastrum torsivum CPER-KK1</name>
    <dbReference type="NCBI Taxonomy" id="450513"/>
    <lineage>
        <taxon>Bacteria</taxon>
        <taxon>Bacillati</taxon>
        <taxon>Cyanobacteriota</taxon>
        <taxon>Cyanophyceae</taxon>
        <taxon>Oscillatoriophycideae</taxon>
        <taxon>Oscillatoriales</taxon>
        <taxon>Microcoleaceae</taxon>
        <taxon>Symplocastrum</taxon>
    </lineage>
</organism>
<proteinExistence type="predicted"/>
<dbReference type="InterPro" id="IPR010328">
    <property type="entry name" value="DUF928"/>
</dbReference>
<feature type="signal peptide" evidence="2">
    <location>
        <begin position="1"/>
        <end position="27"/>
    </location>
</feature>
<reference evidence="3" key="1">
    <citation type="submission" date="2021-05" db="EMBL/GenBank/DDBJ databases">
        <authorList>
            <person name="Pietrasiak N."/>
            <person name="Ward R."/>
            <person name="Stajich J.E."/>
            <person name="Kurbessoian T."/>
        </authorList>
    </citation>
    <scope>NUCLEOTIDE SEQUENCE</scope>
    <source>
        <strain evidence="3">CPER-KK1</strain>
    </source>
</reference>